<evidence type="ECO:0000256" key="1">
    <source>
        <dbReference type="SAM" id="SignalP"/>
    </source>
</evidence>
<feature type="chain" id="PRO_5020729844" evidence="1">
    <location>
        <begin position="22"/>
        <end position="877"/>
    </location>
</feature>
<dbReference type="RefSeq" id="WP_240674106.1">
    <property type="nucleotide sequence ID" value="NZ_JBHUOO010000038.1"/>
</dbReference>
<comment type="caution">
    <text evidence="2">The sequence shown here is derived from an EMBL/GenBank/DDBJ whole genome shotgun (WGS) entry which is preliminary data.</text>
</comment>
<dbReference type="EMBL" id="QOVK01000029">
    <property type="protein sequence ID" value="RXG12833.1"/>
    <property type="molecule type" value="Genomic_DNA"/>
</dbReference>
<dbReference type="SUPFAM" id="SSF49464">
    <property type="entry name" value="Carboxypeptidase regulatory domain-like"/>
    <property type="match status" value="1"/>
</dbReference>
<feature type="signal peptide" evidence="1">
    <location>
        <begin position="1"/>
        <end position="21"/>
    </location>
</feature>
<protein>
    <submittedName>
        <fullName evidence="2">Carboxypeptidase-like protein</fullName>
    </submittedName>
</protein>
<keyword evidence="3" id="KW-1185">Reference proteome</keyword>
<accession>A0A4Q0NRD6</accession>
<reference evidence="2 3" key="1">
    <citation type="submission" date="2018-07" db="EMBL/GenBank/DDBJ databases">
        <title>Leeuwenhoekiella genomics.</title>
        <authorList>
            <person name="Tahon G."/>
            <person name="Willems A."/>
        </authorList>
    </citation>
    <scope>NUCLEOTIDE SEQUENCE [LARGE SCALE GENOMIC DNA]</scope>
    <source>
        <strain evidence="2 3">LMG 29608</strain>
    </source>
</reference>
<dbReference type="Proteomes" id="UP000289859">
    <property type="component" value="Unassembled WGS sequence"/>
</dbReference>
<dbReference type="AlphaFoldDB" id="A0A4Q0NRD6"/>
<keyword evidence="2" id="KW-0121">Carboxypeptidase</keyword>
<evidence type="ECO:0000313" key="2">
    <source>
        <dbReference type="EMBL" id="RXG12833.1"/>
    </source>
</evidence>
<gene>
    <name evidence="2" type="ORF">DSM02_3837</name>
</gene>
<keyword evidence="2" id="KW-0645">Protease</keyword>
<dbReference type="GO" id="GO:0004180">
    <property type="term" value="F:carboxypeptidase activity"/>
    <property type="evidence" value="ECO:0007669"/>
    <property type="project" value="UniProtKB-KW"/>
</dbReference>
<proteinExistence type="predicted"/>
<dbReference type="Pfam" id="PF13715">
    <property type="entry name" value="CarbopepD_reg_2"/>
    <property type="match status" value="1"/>
</dbReference>
<organism evidence="2 3">
    <name type="scientific">Leeuwenhoekiella polynyae</name>
    <dbReference type="NCBI Taxonomy" id="1550906"/>
    <lineage>
        <taxon>Bacteria</taxon>
        <taxon>Pseudomonadati</taxon>
        <taxon>Bacteroidota</taxon>
        <taxon>Flavobacteriia</taxon>
        <taxon>Flavobacteriales</taxon>
        <taxon>Flavobacteriaceae</taxon>
        <taxon>Leeuwenhoekiella</taxon>
    </lineage>
</organism>
<dbReference type="InterPro" id="IPR008969">
    <property type="entry name" value="CarboxyPept-like_regulatory"/>
</dbReference>
<keyword evidence="2" id="KW-0378">Hydrolase</keyword>
<evidence type="ECO:0000313" key="3">
    <source>
        <dbReference type="Proteomes" id="UP000289859"/>
    </source>
</evidence>
<dbReference type="Gene3D" id="2.60.40.1120">
    <property type="entry name" value="Carboxypeptidase-like, regulatory domain"/>
    <property type="match status" value="1"/>
</dbReference>
<name>A0A4Q0NRD6_9FLAO</name>
<keyword evidence="1" id="KW-0732">Signal</keyword>
<dbReference type="SUPFAM" id="SSF56935">
    <property type="entry name" value="Porins"/>
    <property type="match status" value="1"/>
</dbReference>
<sequence>MKKNLNLFFLLIWLCTFSGFAQTTISGTVFDEKNQALSGATITISRDSISSILAYAISKSDGSFQIKLNTQEEKVILKASYIGLQTVTRTLQNKTQNIAIQLLPSSEELKEVVVKSELIQRRGDTLSFSVEAFKDKNDRVIADVLRKMPGIEIKPGGQIHYQGKPIQKYYIEGLDLLEGRYSLANENLAADAVSKVEILENHQPIRVLDSLEFSERASLNIKLKNDVTLSGTAKLGLGAAPLLWETNLTPMLFTKKRQVIASYQSNNTGKNVSSQISDFSLNLAGNTYDIEKNDWLSILNPATPPFSQQRWLDNNVHLASANAIQRLKNDLDLKVNASYLNDYQQQVGSVNTQIFTPTDTITILEKTQNRIFTKTLQGKLTLEQNAKKNYLKNQLEFNGFWDSKIGNLHREKAKINQNLSNLFSGFKNQLTILKTFGKQLITFNSNTGYTHSNQDLYVVPGQFEELLNDGDAYSKTQQTLQSQKWFTDNSAGMTKALGNFTSTSKLGFAFQEETLNSDIYLEENPKPLGKDFKNRTRFYSNEIYLDHKLSYKNKNETWSLRLNTPLAYKNFKLKGENSQNLNAFVFEPNLYLRRKLSAYWEASISGSLNYNFGKIQRLHAGYLLTNYRNIQRYNTPISESVVQNYSASLNYRNPVKRLFIKGSYSLGHTTNNLLYSNQIAANGATILEAILRDNTMHTQRYNLEASKYISNINTSAKVTTSYTQTQKDQLLNDQLTATKNESYNLHTSLESEILKWLSLLYNSTYSLFKSSLEVTTLQQINTQQHNADLYLYPWENQYVSIGGEYYKNSLSNSDNNYFLNLSYQYTFTKKKIDLNLMWSNILNTKNFINASSSEYFITQNSYILRPSQVLASISFSF</sequence>